<comment type="caution">
    <text evidence="1">The sequence shown here is derived from an EMBL/GenBank/DDBJ whole genome shotgun (WGS) entry which is preliminary data.</text>
</comment>
<dbReference type="AlphaFoldDB" id="A0A6A1R1K1"/>
<organism evidence="1">
    <name type="scientific">Comamonas kerstersii</name>
    <dbReference type="NCBI Taxonomy" id="225992"/>
    <lineage>
        <taxon>Bacteria</taxon>
        <taxon>Pseudomonadati</taxon>
        <taxon>Pseudomonadota</taxon>
        <taxon>Betaproteobacteria</taxon>
        <taxon>Burkholderiales</taxon>
        <taxon>Comamonadaceae</taxon>
        <taxon>Comamonas</taxon>
    </lineage>
</organism>
<gene>
    <name evidence="1" type="ORF">F7P80_11175</name>
</gene>
<dbReference type="EMBL" id="VZOT01000007">
    <property type="protein sequence ID" value="KAB0586188.1"/>
    <property type="molecule type" value="Genomic_DNA"/>
</dbReference>
<sequence>MTDKANLTGSHEFKIGETTYIRTNVKTDYELTMGDGTKIHITVLPGQMFGITPSEHSTGPIDIAIVNAEFGRGPDGLTLVKND</sequence>
<protein>
    <submittedName>
        <fullName evidence="1">Uncharacterized protein</fullName>
    </submittedName>
</protein>
<proteinExistence type="predicted"/>
<dbReference type="RefSeq" id="WP_151044798.1">
    <property type="nucleotide sequence ID" value="NZ_VZOT01000007.1"/>
</dbReference>
<reference evidence="1" key="1">
    <citation type="submission" date="2019-09" db="EMBL/GenBank/DDBJ databases">
        <title>Draft genome sequences of 48 bacterial type strains from the CCUG.</title>
        <authorList>
            <person name="Tunovic T."/>
            <person name="Pineiro-Iglesias B."/>
            <person name="Unosson C."/>
            <person name="Inganas E."/>
            <person name="Ohlen M."/>
            <person name="Cardew S."/>
            <person name="Jensie-Markopoulos S."/>
            <person name="Salva-Serra F."/>
            <person name="Jaen-Luchoro D."/>
            <person name="Karlsson R."/>
            <person name="Svensson-Stadler L."/>
            <person name="Chun J."/>
            <person name="Moore E."/>
        </authorList>
    </citation>
    <scope>NUCLEOTIDE SEQUENCE</scope>
    <source>
        <strain evidence="1">CCUG 15333</strain>
    </source>
</reference>
<name>A0A6A1R1K1_9BURK</name>
<accession>A0A6A1R1K1</accession>
<evidence type="ECO:0000313" key="1">
    <source>
        <dbReference type="EMBL" id="KAB0586188.1"/>
    </source>
</evidence>